<dbReference type="Gene3D" id="3.40.50.2000">
    <property type="entry name" value="Glycogen Phosphorylase B"/>
    <property type="match status" value="2"/>
</dbReference>
<dbReference type="SUPFAM" id="SSF53756">
    <property type="entry name" value="UDP-Glycosyltransferase/glycogen phosphorylase"/>
    <property type="match status" value="1"/>
</dbReference>
<keyword evidence="2" id="KW-0808">Transferase</keyword>
<proteinExistence type="predicted"/>
<dbReference type="InterPro" id="IPR051199">
    <property type="entry name" value="LPS_LOS_Heptosyltrfase"/>
</dbReference>
<evidence type="ECO:0000313" key="4">
    <source>
        <dbReference type="Proteomes" id="UP000631034"/>
    </source>
</evidence>
<dbReference type="AlphaFoldDB" id="A0A8J6YYG4"/>
<comment type="caution">
    <text evidence="3">The sequence shown here is derived from an EMBL/GenBank/DDBJ whole genome shotgun (WGS) entry which is preliminary data.</text>
</comment>
<accession>A0A8J6YYG4</accession>
<evidence type="ECO:0000256" key="1">
    <source>
        <dbReference type="ARBA" id="ARBA00022676"/>
    </source>
</evidence>
<dbReference type="GO" id="GO:0005829">
    <property type="term" value="C:cytosol"/>
    <property type="evidence" value="ECO:0007669"/>
    <property type="project" value="TreeGrafter"/>
</dbReference>
<dbReference type="EMBL" id="JACZHT010000009">
    <property type="protein sequence ID" value="MBE1237932.1"/>
    <property type="molecule type" value="Genomic_DNA"/>
</dbReference>
<gene>
    <name evidence="3" type="ORF">IHV25_09785</name>
</gene>
<sequence length="355" mass="39569">MNASETTRPDRPVRFPFLNRRQADGPRRVLVYSVGEIMGDGVIRLPFVAALRRVFPDARIVWLSEGDTVLASALRDFTRQAIDEFHRLDDVAPDGKPGPFFEQHFDVVIDTQLKRRKTLWLRGATRHRTFISGTWKYLFSTRRPWLGLRRPAPVIDYFFVLISLAAKRPVPFEPVPLPDPVWEAEARRLLPDGAQYVGFVPGSGDPAKRWPLERFIALAREQVAAGRVPVFILGPNETEMEHPVREAVPEARFPLQEAVNPHPALTMALGARLRGTLAGDCGGAHLIAEGGRPLVILYRSHGVRKKFTPRTARVVALSPEDFSGQEWAPGDIPLPGVRSALESVLADPALAWPAS</sequence>
<dbReference type="InterPro" id="IPR002201">
    <property type="entry name" value="Glyco_trans_9"/>
</dbReference>
<keyword evidence="4" id="KW-1185">Reference proteome</keyword>
<dbReference type="GO" id="GO:0009244">
    <property type="term" value="P:lipopolysaccharide core region biosynthetic process"/>
    <property type="evidence" value="ECO:0007669"/>
    <property type="project" value="TreeGrafter"/>
</dbReference>
<protein>
    <submittedName>
        <fullName evidence="3">Glycosyltransferase family 9 protein</fullName>
    </submittedName>
</protein>
<dbReference type="PANTHER" id="PTHR30160">
    <property type="entry name" value="TETRAACYLDISACCHARIDE 4'-KINASE-RELATED"/>
    <property type="match status" value="1"/>
</dbReference>
<name>A0A8J6YYG4_9PROT</name>
<dbReference type="Pfam" id="PF01075">
    <property type="entry name" value="Glyco_transf_9"/>
    <property type="match status" value="1"/>
</dbReference>
<dbReference type="GO" id="GO:0008713">
    <property type="term" value="F:ADP-heptose-lipopolysaccharide heptosyltransferase activity"/>
    <property type="evidence" value="ECO:0007669"/>
    <property type="project" value="TreeGrafter"/>
</dbReference>
<organism evidence="3 4">
    <name type="scientific">Phaeovibrio sulfidiphilus</name>
    <dbReference type="NCBI Taxonomy" id="1220600"/>
    <lineage>
        <taxon>Bacteria</taxon>
        <taxon>Pseudomonadati</taxon>
        <taxon>Pseudomonadota</taxon>
        <taxon>Alphaproteobacteria</taxon>
        <taxon>Rhodospirillales</taxon>
        <taxon>Rhodospirillaceae</taxon>
        <taxon>Phaeovibrio</taxon>
    </lineage>
</organism>
<dbReference type="Proteomes" id="UP000631034">
    <property type="component" value="Unassembled WGS sequence"/>
</dbReference>
<evidence type="ECO:0000256" key="2">
    <source>
        <dbReference type="ARBA" id="ARBA00022679"/>
    </source>
</evidence>
<evidence type="ECO:0000313" key="3">
    <source>
        <dbReference type="EMBL" id="MBE1237932.1"/>
    </source>
</evidence>
<keyword evidence="1" id="KW-0328">Glycosyltransferase</keyword>
<reference evidence="3" key="1">
    <citation type="submission" date="2020-10" db="EMBL/GenBank/DDBJ databases">
        <title>Genome sequence of the unusual species of purple photosynthetic bacteria, Phaeovibrio sulfidiphilus DSM 23193, type strain.</title>
        <authorList>
            <person name="Kyndt J.A."/>
            <person name="Meyer T.E."/>
        </authorList>
    </citation>
    <scope>NUCLEOTIDE SEQUENCE</scope>
    <source>
        <strain evidence="3">DSM 23193</strain>
    </source>
</reference>
<dbReference type="RefSeq" id="WP_192534947.1">
    <property type="nucleotide sequence ID" value="NZ_JACZHT010000009.1"/>
</dbReference>